<reference evidence="1 2" key="1">
    <citation type="submission" date="2019-03" db="EMBL/GenBank/DDBJ databases">
        <title>An improved genome assembly of the fluke Schistosoma japonicum.</title>
        <authorList>
            <person name="Hu W."/>
            <person name="Luo F."/>
            <person name="Yin M."/>
            <person name="Mo X."/>
            <person name="Sun C."/>
            <person name="Wu Q."/>
            <person name="Zhu B."/>
            <person name="Xiang M."/>
            <person name="Wang J."/>
            <person name="Wang Y."/>
            <person name="Zhang T."/>
            <person name="Xu B."/>
            <person name="Zheng H."/>
            <person name="Feng Z."/>
        </authorList>
    </citation>
    <scope>NUCLEOTIDE SEQUENCE [LARGE SCALE GENOMIC DNA]</scope>
    <source>
        <strain evidence="1">HuSjv2</strain>
        <tissue evidence="1">Worms</tissue>
    </source>
</reference>
<accession>A0A4Z2DQW2</accession>
<dbReference type="OrthoDB" id="10036512at2759"/>
<dbReference type="Proteomes" id="UP000311919">
    <property type="component" value="Unassembled WGS sequence"/>
</dbReference>
<evidence type="ECO:0000313" key="1">
    <source>
        <dbReference type="EMBL" id="TNN18838.1"/>
    </source>
</evidence>
<gene>
    <name evidence="1" type="ORF">EWB00_009841</name>
</gene>
<keyword evidence="2" id="KW-1185">Reference proteome</keyword>
<sequence length="102" mass="11139">MFLSLAYMVVPTNLVTQGLLQELVTKLTDVCANGIYVEKFSKRVSFTLKPVICDAPARADGKRTIGHNGKAACDKCSVVGIQVNNRKVFPDGTCTLRDDKSF</sequence>
<protein>
    <submittedName>
        <fullName evidence="1">Uncharacterized protein</fullName>
    </submittedName>
</protein>
<evidence type="ECO:0000313" key="2">
    <source>
        <dbReference type="Proteomes" id="UP000311919"/>
    </source>
</evidence>
<proteinExistence type="predicted"/>
<dbReference type="STRING" id="6182.A0A4Z2DQW2"/>
<dbReference type="EMBL" id="SKCS01000064">
    <property type="protein sequence ID" value="TNN18838.1"/>
    <property type="molecule type" value="Genomic_DNA"/>
</dbReference>
<name>A0A4Z2DQW2_SCHJA</name>
<comment type="caution">
    <text evidence="1">The sequence shown here is derived from an EMBL/GenBank/DDBJ whole genome shotgun (WGS) entry which is preliminary data.</text>
</comment>
<dbReference type="AlphaFoldDB" id="A0A4Z2DQW2"/>
<organism evidence="1 2">
    <name type="scientific">Schistosoma japonicum</name>
    <name type="common">Blood fluke</name>
    <dbReference type="NCBI Taxonomy" id="6182"/>
    <lineage>
        <taxon>Eukaryota</taxon>
        <taxon>Metazoa</taxon>
        <taxon>Spiralia</taxon>
        <taxon>Lophotrochozoa</taxon>
        <taxon>Platyhelminthes</taxon>
        <taxon>Trematoda</taxon>
        <taxon>Digenea</taxon>
        <taxon>Strigeidida</taxon>
        <taxon>Schistosomatoidea</taxon>
        <taxon>Schistosomatidae</taxon>
        <taxon>Schistosoma</taxon>
    </lineage>
</organism>